<dbReference type="EMBL" id="VUJU01011462">
    <property type="protein sequence ID" value="KAF0710960.1"/>
    <property type="molecule type" value="Genomic_DNA"/>
</dbReference>
<dbReference type="PANTHER" id="PTHR31511">
    <property type="entry name" value="PROTEIN CBG23764"/>
    <property type="match status" value="1"/>
</dbReference>
<reference evidence="1 2" key="1">
    <citation type="submission" date="2019-08" db="EMBL/GenBank/DDBJ databases">
        <title>Whole genome of Aphis craccivora.</title>
        <authorList>
            <person name="Voronova N.V."/>
            <person name="Shulinski R.S."/>
            <person name="Bandarenka Y.V."/>
            <person name="Zhorov D.G."/>
            <person name="Warner D."/>
        </authorList>
    </citation>
    <scope>NUCLEOTIDE SEQUENCE [LARGE SCALE GENOMIC DNA]</scope>
    <source>
        <strain evidence="1">180601</strain>
        <tissue evidence="1">Whole Body</tissue>
    </source>
</reference>
<evidence type="ECO:0000313" key="1">
    <source>
        <dbReference type="EMBL" id="KAF0710960.1"/>
    </source>
</evidence>
<name>A0A6G0VV66_APHCR</name>
<dbReference type="Proteomes" id="UP000478052">
    <property type="component" value="Unassembled WGS sequence"/>
</dbReference>
<dbReference type="PANTHER" id="PTHR31511:SF12">
    <property type="entry name" value="RHO TERMINATION FACTOR N-TERMINAL DOMAIN-CONTAINING PROTEIN"/>
    <property type="match status" value="1"/>
</dbReference>
<sequence>MPLVTRKGMYPYEYTDSWSRLDETSLPSKRSFYSMLNESGIKEDEYTHAKEVWEHFGCRTLGEYSDLYLKIDMLLLTDVFENFHDVCIKTYNLDAAYYFNAPGLSFDAMLKFTGKKLELLSDYDMLLMYENGIRGGLVQASMRYAKANNAKTPGYDETKEKSWLIYQDSYPEELHDKHNDLSFLPQNSIPSGSKVKKLMATFQQKKNDIIHYRSLQQAIENGLIVEKAIWCSSGGDGRDDGTNDGPQL</sequence>
<organism evidence="1 2">
    <name type="scientific">Aphis craccivora</name>
    <name type="common">Cowpea aphid</name>
    <dbReference type="NCBI Taxonomy" id="307492"/>
    <lineage>
        <taxon>Eukaryota</taxon>
        <taxon>Metazoa</taxon>
        <taxon>Ecdysozoa</taxon>
        <taxon>Arthropoda</taxon>
        <taxon>Hexapoda</taxon>
        <taxon>Insecta</taxon>
        <taxon>Pterygota</taxon>
        <taxon>Neoptera</taxon>
        <taxon>Paraneoptera</taxon>
        <taxon>Hemiptera</taxon>
        <taxon>Sternorrhyncha</taxon>
        <taxon>Aphidomorpha</taxon>
        <taxon>Aphidoidea</taxon>
        <taxon>Aphididae</taxon>
        <taxon>Aphidini</taxon>
        <taxon>Aphis</taxon>
        <taxon>Aphis</taxon>
    </lineage>
</organism>
<dbReference type="AlphaFoldDB" id="A0A6G0VV66"/>
<accession>A0A6G0VV66</accession>
<comment type="caution">
    <text evidence="1">The sequence shown here is derived from an EMBL/GenBank/DDBJ whole genome shotgun (WGS) entry which is preliminary data.</text>
</comment>
<dbReference type="OrthoDB" id="414982at2759"/>
<gene>
    <name evidence="1" type="ORF">FWK35_00031764</name>
</gene>
<evidence type="ECO:0000313" key="2">
    <source>
        <dbReference type="Proteomes" id="UP000478052"/>
    </source>
</evidence>
<keyword evidence="2" id="KW-1185">Reference proteome</keyword>
<proteinExistence type="predicted"/>
<protein>
    <submittedName>
        <fullName evidence="1">DNA pol B 2 domain-containing protein</fullName>
    </submittedName>
</protein>